<dbReference type="PANTHER" id="PTHR14972:SF8">
    <property type="entry name" value="GLUCOCORTICOID-INDUCED TRANSCRIPT 1 PROTEIN-LIKE ISOFORM X1"/>
    <property type="match status" value="1"/>
</dbReference>
<feature type="region of interest" description="Disordered" evidence="2">
    <location>
        <begin position="1"/>
        <end position="82"/>
    </location>
</feature>
<keyword evidence="1" id="KW-0597">Phosphoprotein</keyword>
<accession>A0A7R9IHP0</accession>
<feature type="region of interest" description="Disordered" evidence="2">
    <location>
        <begin position="416"/>
        <end position="436"/>
    </location>
</feature>
<feature type="region of interest" description="Disordered" evidence="2">
    <location>
        <begin position="120"/>
        <end position="147"/>
    </location>
</feature>
<proteinExistence type="predicted"/>
<dbReference type="EMBL" id="OE002351">
    <property type="protein sequence ID" value="CAD7458559.1"/>
    <property type="molecule type" value="Genomic_DNA"/>
</dbReference>
<dbReference type="Pfam" id="PF15388">
    <property type="entry name" value="FAM117"/>
    <property type="match status" value="2"/>
</dbReference>
<dbReference type="PANTHER" id="PTHR14972">
    <property type="entry name" value="AGAP011572-PA"/>
    <property type="match status" value="1"/>
</dbReference>
<feature type="compositionally biased region" description="Basic and acidic residues" evidence="2">
    <location>
        <begin position="129"/>
        <end position="147"/>
    </location>
</feature>
<feature type="compositionally biased region" description="Polar residues" evidence="2">
    <location>
        <begin position="23"/>
        <end position="68"/>
    </location>
</feature>
<dbReference type="InterPro" id="IPR026642">
    <property type="entry name" value="Glcci1/FAM117"/>
</dbReference>
<name>A0A7R9IHP0_9NEOP</name>
<organism evidence="3">
    <name type="scientific">Timema tahoe</name>
    <dbReference type="NCBI Taxonomy" id="61484"/>
    <lineage>
        <taxon>Eukaryota</taxon>
        <taxon>Metazoa</taxon>
        <taxon>Ecdysozoa</taxon>
        <taxon>Arthropoda</taxon>
        <taxon>Hexapoda</taxon>
        <taxon>Insecta</taxon>
        <taxon>Pterygota</taxon>
        <taxon>Neoptera</taxon>
        <taxon>Polyneoptera</taxon>
        <taxon>Phasmatodea</taxon>
        <taxon>Timematodea</taxon>
        <taxon>Timematoidea</taxon>
        <taxon>Timematidae</taxon>
        <taxon>Timema</taxon>
    </lineage>
</organism>
<dbReference type="AlphaFoldDB" id="A0A7R9IHP0"/>
<evidence type="ECO:0000256" key="2">
    <source>
        <dbReference type="SAM" id="MobiDB-lite"/>
    </source>
</evidence>
<feature type="region of interest" description="Disordered" evidence="2">
    <location>
        <begin position="284"/>
        <end position="303"/>
    </location>
</feature>
<protein>
    <submittedName>
        <fullName evidence="3">Uncharacterized protein</fullName>
    </submittedName>
</protein>
<gene>
    <name evidence="3" type="ORF">TTEB3V08_LOCUS6538</name>
</gene>
<sequence>MSQKVRKSSPSSSKQGPMRATLPMSSLLRQGSNLRKSKSNSPTLSPTSSWKTRISPDAPSTGQRSPGSINYKGKSPLSPGCGGPLIRRTASLDTLYLQGQWPTESFYSYCGHLLVDKSTQTEEMSSSGDQRRSQHRHQDTGEDNLDKYMRHRLQRSGKENTSSSRDRASPFGLTLQSTGKFGGDTRTNLSVLYLRERVCILYWYISEDWLTTPKHVLASQPKAVPEKGGVPRPMRSSVEGLNQEIERLVLIETEQSDSKYGTGQVTPEGHRAPLADLLRSTRSVNTQTPAGPPGDFTGSATSSGMSQCSSFNNVFIFSWTNSTGPPSRESVSPLIAGPMDTSRPPSDVQEVSCELSVSTKEAMGLLYVSVSGCWSKVRMQGYESVEKVSGDDPPRMGMWRKGDLFAIRRPYVASRIPHTSAGSRDSTPEQEANKLGTSPHINKFLAREPPDGCEKVNLKFMEDSRSSVDLSKLEYCPKKPCLTLKPSQGSAFYPLHREGPSVGVNGEVSLVSGTTNFSLHNDDALI</sequence>
<reference evidence="3" key="1">
    <citation type="submission" date="2020-11" db="EMBL/GenBank/DDBJ databases">
        <authorList>
            <person name="Tran Van P."/>
        </authorList>
    </citation>
    <scope>NUCLEOTIDE SEQUENCE</scope>
</reference>
<evidence type="ECO:0000256" key="1">
    <source>
        <dbReference type="ARBA" id="ARBA00022553"/>
    </source>
</evidence>
<evidence type="ECO:0000313" key="3">
    <source>
        <dbReference type="EMBL" id="CAD7458559.1"/>
    </source>
</evidence>